<evidence type="ECO:0000256" key="6">
    <source>
        <dbReference type="ARBA" id="ARBA00022701"/>
    </source>
</evidence>
<dbReference type="Pfam" id="PF02991">
    <property type="entry name" value="ATG8"/>
    <property type="match status" value="1"/>
</dbReference>
<evidence type="ECO:0000256" key="2">
    <source>
        <dbReference type="ARBA" id="ARBA00004419"/>
    </source>
</evidence>
<proteinExistence type="inferred from homology"/>
<keyword evidence="7 13" id="KW-0072">Autophagy</keyword>
<comment type="similarity">
    <text evidence="4 13">Belongs to the ATG8 family.</text>
</comment>
<evidence type="ECO:0000256" key="7">
    <source>
        <dbReference type="ARBA" id="ARBA00023006"/>
    </source>
</evidence>
<dbReference type="GO" id="GO:0005874">
    <property type="term" value="C:microtubule"/>
    <property type="evidence" value="ECO:0007669"/>
    <property type="project" value="UniProtKB-KW"/>
</dbReference>
<dbReference type="Gene3D" id="3.10.20.90">
    <property type="entry name" value="Phosphatidylinositol 3-kinase Catalytic Subunit, Chain A, domain 1"/>
    <property type="match status" value="1"/>
</dbReference>
<dbReference type="GO" id="GO:0005776">
    <property type="term" value="C:autophagosome"/>
    <property type="evidence" value="ECO:0007669"/>
    <property type="project" value="UniProtKB-SubCell"/>
</dbReference>
<evidence type="ECO:0000313" key="14">
    <source>
        <dbReference type="EMBL" id="EDM04952.1"/>
    </source>
</evidence>
<dbReference type="SUPFAM" id="SSF54236">
    <property type="entry name" value="Ubiquitin-like"/>
    <property type="match status" value="1"/>
</dbReference>
<evidence type="ECO:0000256" key="8">
    <source>
        <dbReference type="ARBA" id="ARBA00023034"/>
    </source>
</evidence>
<evidence type="ECO:0000256" key="1">
    <source>
        <dbReference type="ARBA" id="ARBA00004156"/>
    </source>
</evidence>
<reference evidence="14 15" key="1">
    <citation type="submission" date="2005-07" db="EMBL/GenBank/DDBJ databases">
        <authorList>
            <person name="Mural R.J."/>
            <person name="Li P.W."/>
            <person name="Adams M.D."/>
            <person name="Amanatides P.G."/>
            <person name="Baden-Tillson H."/>
            <person name="Barnstead M."/>
            <person name="Chin S.H."/>
            <person name="Dew I."/>
            <person name="Evans C.A."/>
            <person name="Ferriera S."/>
            <person name="Flanigan M."/>
            <person name="Fosler C."/>
            <person name="Glodek A."/>
            <person name="Gu Z."/>
            <person name="Holt R.A."/>
            <person name="Jennings D."/>
            <person name="Kraft C.L."/>
            <person name="Lu F."/>
            <person name="Nguyen T."/>
            <person name="Nusskern D.R."/>
            <person name="Pfannkoch C.M."/>
            <person name="Sitter C."/>
            <person name="Sutton G.G."/>
            <person name="Venter J.C."/>
            <person name="Wang Z."/>
            <person name="Woodage T."/>
            <person name="Zheng X.H."/>
            <person name="Zhong F."/>
        </authorList>
    </citation>
    <scope>NUCLEOTIDE SEQUENCE [LARGE SCALE GENOMIC DNA]</scope>
    <source>
        <strain>BN</strain>
        <strain evidence="15">Sprague-Dawley</strain>
    </source>
</reference>
<dbReference type="InterPro" id="IPR004241">
    <property type="entry name" value="Atg8-like"/>
</dbReference>
<dbReference type="GO" id="GO:0006914">
    <property type="term" value="P:autophagy"/>
    <property type="evidence" value="ECO:0007669"/>
    <property type="project" value="UniProtKB-KW"/>
</dbReference>
<sequence length="210" mass="24418">MKFVYKEEHPFEKRRSEGEKIRKKYPDRVPVIVEKAPKARIGDLDKKKYLVPSDLTVGQFYFLIRKRIHLRAEDALFFFVNNVIPPTSATMGQLYQEHHEEDFFLYIAYSDESVYGSNTISFLQDLHLMFEAVSPVPLSRRGNGRCSRCTSLFPLVYPPFPLCFRLLDCRSLSHRMIVLVSIPFLTAHWAQNPNKPFLSLPSFWGVDGRG</sequence>
<accession>A6HFZ6</accession>
<evidence type="ECO:0000256" key="12">
    <source>
        <dbReference type="PIRSR" id="PIRSR604241-50"/>
    </source>
</evidence>
<evidence type="ECO:0000313" key="15">
    <source>
        <dbReference type="Proteomes" id="UP000234681"/>
    </source>
</evidence>
<keyword evidence="9" id="KW-0472">Membrane</keyword>
<protein>
    <submittedName>
        <fullName evidence="14">Gamma-aminobutyric acid receptor associated protein, isoform CRA_b</fullName>
    </submittedName>
</protein>
<dbReference type="EMBL" id="CH473948">
    <property type="protein sequence ID" value="EDM04952.1"/>
    <property type="molecule type" value="Genomic_DNA"/>
</dbReference>
<keyword evidence="8" id="KW-0333">Golgi apparatus</keyword>
<evidence type="ECO:0000256" key="4">
    <source>
        <dbReference type="ARBA" id="ARBA00007293"/>
    </source>
</evidence>
<keyword evidence="14" id="KW-0675">Receptor</keyword>
<name>A6HFZ6_RAT</name>
<keyword evidence="6" id="KW-0493">Microtubule</keyword>
<feature type="lipid moiety-binding region" description="Phosphatidylserine amidated glycine; alternate" evidence="12">
    <location>
        <position position="116"/>
    </location>
</feature>
<evidence type="ECO:0000256" key="5">
    <source>
        <dbReference type="ARBA" id="ARBA00022490"/>
    </source>
</evidence>
<keyword evidence="10 12" id="KW-0449">Lipoprotein</keyword>
<keyword evidence="5" id="KW-0963">Cytoplasm</keyword>
<evidence type="ECO:0000256" key="13">
    <source>
        <dbReference type="RuleBase" id="RU004384"/>
    </source>
</evidence>
<dbReference type="RGD" id="61911">
    <property type="gene designation" value="Gabarap"/>
</dbReference>
<evidence type="ECO:0000256" key="3">
    <source>
        <dbReference type="ARBA" id="ARBA00004555"/>
    </source>
</evidence>
<dbReference type="FunFam" id="3.10.20.90:FF:000037">
    <property type="entry name" value="Gamma-aminobutyric acid receptor-associated protein-like 1"/>
    <property type="match status" value="1"/>
</dbReference>
<dbReference type="CDD" id="cd17232">
    <property type="entry name" value="Ubl_ATG8_GABARAP"/>
    <property type="match status" value="1"/>
</dbReference>
<evidence type="ECO:0000313" key="16">
    <source>
        <dbReference type="RGD" id="61911"/>
    </source>
</evidence>
<evidence type="ECO:0000256" key="9">
    <source>
        <dbReference type="ARBA" id="ARBA00023136"/>
    </source>
</evidence>
<evidence type="ECO:0000256" key="11">
    <source>
        <dbReference type="ARBA" id="ARBA00023329"/>
    </source>
</evidence>
<gene>
    <name evidence="14 16" type="primary">Gabarap</name>
    <name evidence="14" type="ORF">rCG_32575</name>
</gene>
<dbReference type="GO" id="GO:0005794">
    <property type="term" value="C:Golgi apparatus"/>
    <property type="evidence" value="ECO:0007669"/>
    <property type="project" value="UniProtKB-SubCell"/>
</dbReference>
<comment type="subcellular location">
    <subcellularLocation>
        <location evidence="1">Cytoplasmic vesicle membrane</location>
    </subcellularLocation>
    <subcellularLocation>
        <location evidence="2">Cytoplasmic vesicle</location>
        <location evidence="2">Autophagosome</location>
    </subcellularLocation>
    <subcellularLocation>
        <location evidence="3">Golgi apparatus</location>
    </subcellularLocation>
</comment>
<dbReference type="Proteomes" id="UP000234681">
    <property type="component" value="Chromosome 10"/>
</dbReference>
<dbReference type="GO" id="GO:0030659">
    <property type="term" value="C:cytoplasmic vesicle membrane"/>
    <property type="evidence" value="ECO:0007669"/>
    <property type="project" value="UniProtKB-SubCell"/>
</dbReference>
<dbReference type="PANTHER" id="PTHR10969">
    <property type="entry name" value="MICROTUBULE-ASSOCIATED PROTEINS 1A/1B LIGHT CHAIN 3-RELATED"/>
    <property type="match status" value="1"/>
</dbReference>
<dbReference type="AlphaFoldDB" id="A6HFZ6"/>
<keyword evidence="11" id="KW-0968">Cytoplasmic vesicle</keyword>
<evidence type="ECO:0000256" key="10">
    <source>
        <dbReference type="ARBA" id="ARBA00023288"/>
    </source>
</evidence>
<dbReference type="InterPro" id="IPR029071">
    <property type="entry name" value="Ubiquitin-like_domsf"/>
</dbReference>
<organism evidence="14 15">
    <name type="scientific">Rattus norvegicus</name>
    <name type="common">Rat</name>
    <dbReference type="NCBI Taxonomy" id="10116"/>
    <lineage>
        <taxon>Eukaryota</taxon>
        <taxon>Metazoa</taxon>
        <taxon>Chordata</taxon>
        <taxon>Craniata</taxon>
        <taxon>Vertebrata</taxon>
        <taxon>Euteleostomi</taxon>
        <taxon>Mammalia</taxon>
        <taxon>Eutheria</taxon>
        <taxon>Euarchontoglires</taxon>
        <taxon>Glires</taxon>
        <taxon>Rodentia</taxon>
        <taxon>Myomorpha</taxon>
        <taxon>Muroidea</taxon>
        <taxon>Muridae</taxon>
        <taxon>Murinae</taxon>
        <taxon>Rattus</taxon>
    </lineage>
</organism>